<dbReference type="AlphaFoldDB" id="A0A537JZU6"/>
<comment type="function">
    <text evidence="2">Catalyzes the reduction of dTDP-6-deoxy-L-lyxo-4-hexulose to yield dTDP-L-rhamnose.</text>
</comment>
<name>A0A537JZU6_9BACT</name>
<keyword evidence="2" id="KW-0521">NADP</keyword>
<comment type="caution">
    <text evidence="4">The sequence shown here is derived from an EMBL/GenBank/DDBJ whole genome shotgun (WGS) entry which is preliminary data.</text>
</comment>
<dbReference type="InterPro" id="IPR036291">
    <property type="entry name" value="NAD(P)-bd_dom_sf"/>
</dbReference>
<dbReference type="InterPro" id="IPR005913">
    <property type="entry name" value="dTDP_dehydrorham_reduct"/>
</dbReference>
<dbReference type="UniPathway" id="UPA00124"/>
<dbReference type="SUPFAM" id="SSF51735">
    <property type="entry name" value="NAD(P)-binding Rossmann-fold domains"/>
    <property type="match status" value="1"/>
</dbReference>
<proteinExistence type="inferred from homology"/>
<dbReference type="PANTHER" id="PTHR10491:SF4">
    <property type="entry name" value="METHIONINE ADENOSYLTRANSFERASE 2 SUBUNIT BETA"/>
    <property type="match status" value="1"/>
</dbReference>
<reference evidence="4 5" key="1">
    <citation type="journal article" date="2019" name="Nat. Microbiol.">
        <title>Mediterranean grassland soil C-N compound turnover is dependent on rainfall and depth, and is mediated by genomically divergent microorganisms.</title>
        <authorList>
            <person name="Diamond S."/>
            <person name="Andeer P.F."/>
            <person name="Li Z."/>
            <person name="Crits-Christoph A."/>
            <person name="Burstein D."/>
            <person name="Anantharaman K."/>
            <person name="Lane K.R."/>
            <person name="Thomas B.C."/>
            <person name="Pan C."/>
            <person name="Northen T.R."/>
            <person name="Banfield J.F."/>
        </authorList>
    </citation>
    <scope>NUCLEOTIDE SEQUENCE [LARGE SCALE GENOMIC DNA]</scope>
    <source>
        <strain evidence="4">NP_3</strain>
    </source>
</reference>
<accession>A0A537JZU6</accession>
<organism evidence="4 5">
    <name type="scientific">Candidatus Segetimicrobium genomatis</name>
    <dbReference type="NCBI Taxonomy" id="2569760"/>
    <lineage>
        <taxon>Bacteria</taxon>
        <taxon>Bacillati</taxon>
        <taxon>Candidatus Sysuimicrobiota</taxon>
        <taxon>Candidatus Sysuimicrobiia</taxon>
        <taxon>Candidatus Sysuimicrobiales</taxon>
        <taxon>Candidatus Segetimicrobiaceae</taxon>
        <taxon>Candidatus Segetimicrobium</taxon>
    </lineage>
</organism>
<dbReference type="GO" id="GO:0008831">
    <property type="term" value="F:dTDP-4-dehydrorhamnose reductase activity"/>
    <property type="evidence" value="ECO:0007669"/>
    <property type="project" value="UniProtKB-EC"/>
</dbReference>
<feature type="domain" description="RmlD-like substrate binding" evidence="3">
    <location>
        <begin position="6"/>
        <end position="147"/>
    </location>
</feature>
<dbReference type="InterPro" id="IPR029903">
    <property type="entry name" value="RmlD-like-bd"/>
</dbReference>
<evidence type="ECO:0000313" key="5">
    <source>
        <dbReference type="Proteomes" id="UP000318509"/>
    </source>
</evidence>
<dbReference type="GO" id="GO:0005829">
    <property type="term" value="C:cytosol"/>
    <property type="evidence" value="ECO:0007669"/>
    <property type="project" value="TreeGrafter"/>
</dbReference>
<gene>
    <name evidence="4" type="ORF">E6H00_10850</name>
</gene>
<keyword evidence="2" id="KW-0560">Oxidoreductase</keyword>
<dbReference type="Pfam" id="PF04321">
    <property type="entry name" value="RmlD_sub_bind"/>
    <property type="match status" value="1"/>
</dbReference>
<comment type="pathway">
    <text evidence="2">Carbohydrate biosynthesis; dTDP-L-rhamnose biosynthesis.</text>
</comment>
<dbReference type="Gene3D" id="3.40.50.720">
    <property type="entry name" value="NAD(P)-binding Rossmann-like Domain"/>
    <property type="match status" value="1"/>
</dbReference>
<evidence type="ECO:0000259" key="3">
    <source>
        <dbReference type="Pfam" id="PF04321"/>
    </source>
</evidence>
<dbReference type="GO" id="GO:0019305">
    <property type="term" value="P:dTDP-rhamnose biosynthetic process"/>
    <property type="evidence" value="ECO:0007669"/>
    <property type="project" value="UniProtKB-UniPathway"/>
</dbReference>
<dbReference type="PANTHER" id="PTHR10491">
    <property type="entry name" value="DTDP-4-DEHYDRORHAMNOSE REDUCTASE"/>
    <property type="match status" value="1"/>
</dbReference>
<evidence type="ECO:0000313" key="4">
    <source>
        <dbReference type="EMBL" id="TMI89058.1"/>
    </source>
</evidence>
<dbReference type="EMBL" id="VBAK01000130">
    <property type="protein sequence ID" value="TMI89058.1"/>
    <property type="molecule type" value="Genomic_DNA"/>
</dbReference>
<evidence type="ECO:0000256" key="1">
    <source>
        <dbReference type="ARBA" id="ARBA00010944"/>
    </source>
</evidence>
<dbReference type="Proteomes" id="UP000318509">
    <property type="component" value="Unassembled WGS sequence"/>
</dbReference>
<protein>
    <recommendedName>
        <fullName evidence="2">dTDP-4-dehydrorhamnose reductase</fullName>
        <ecNumber evidence="2">1.1.1.133</ecNumber>
    </recommendedName>
</protein>
<comment type="similarity">
    <text evidence="1 2">Belongs to the dTDP-4-dehydrorhamnose reductase family.</text>
</comment>
<dbReference type="EC" id="1.1.1.133" evidence="2"/>
<sequence length="248" mass="27768">MTGEPVLLTGGSGTLGSELRRLVPNVIAPLRSEMDITDGAAIEQALDRYRPDLLIHAAAFTDVAAAERERDLCWRTNVHGTRNIVRAAAARGVFLVHISTDYVFEGSRGMYREDDTPGPVCNYYALTKLVAEEAVRGALRFLIIRTSFRPRQWPYAVAFTDVYTSQDYVDIVAPEIALAVRHLSDIPYDTLHIASERKSVFSLARRRSPDVEPRSKSEAPVALPADISLDASRWESLKRRWQREEGRG</sequence>
<evidence type="ECO:0000256" key="2">
    <source>
        <dbReference type="RuleBase" id="RU364082"/>
    </source>
</evidence>